<dbReference type="Proteomes" id="UP001501758">
    <property type="component" value="Unassembled WGS sequence"/>
</dbReference>
<accession>A0ABP3TRY3</accession>
<keyword evidence="3" id="KW-1185">Reference proteome</keyword>
<reference evidence="3" key="1">
    <citation type="journal article" date="2019" name="Int. J. Syst. Evol. Microbiol.">
        <title>The Global Catalogue of Microorganisms (GCM) 10K type strain sequencing project: providing services to taxonomists for standard genome sequencing and annotation.</title>
        <authorList>
            <consortium name="The Broad Institute Genomics Platform"/>
            <consortium name="The Broad Institute Genome Sequencing Center for Infectious Disease"/>
            <person name="Wu L."/>
            <person name="Ma J."/>
        </authorList>
    </citation>
    <scope>NUCLEOTIDE SEQUENCE [LARGE SCALE GENOMIC DNA]</scope>
    <source>
        <strain evidence="3">JCM 15974</strain>
    </source>
</reference>
<feature type="signal peptide" evidence="1">
    <location>
        <begin position="1"/>
        <end position="20"/>
    </location>
</feature>
<evidence type="ECO:0000256" key="1">
    <source>
        <dbReference type="SAM" id="SignalP"/>
    </source>
</evidence>
<evidence type="ECO:0000313" key="3">
    <source>
        <dbReference type="Proteomes" id="UP001501758"/>
    </source>
</evidence>
<comment type="caution">
    <text evidence="2">The sequence shown here is derived from an EMBL/GenBank/DDBJ whole genome shotgun (WGS) entry which is preliminary data.</text>
</comment>
<dbReference type="Pfam" id="PF04402">
    <property type="entry name" value="SIMPL"/>
    <property type="match status" value="1"/>
</dbReference>
<dbReference type="Gene3D" id="3.30.110.170">
    <property type="entry name" value="Protein of unknown function (DUF541), domain 1"/>
    <property type="match status" value="1"/>
</dbReference>
<name>A0ABP3TRY3_9FLAO</name>
<gene>
    <name evidence="2" type="ORF">GCM10009430_06240</name>
</gene>
<evidence type="ECO:0008006" key="4">
    <source>
        <dbReference type="Google" id="ProtNLM"/>
    </source>
</evidence>
<dbReference type="EMBL" id="BAAAGE010000001">
    <property type="protein sequence ID" value="GAA0713878.1"/>
    <property type="molecule type" value="Genomic_DNA"/>
</dbReference>
<proteinExistence type="predicted"/>
<keyword evidence="1" id="KW-0732">Signal</keyword>
<evidence type="ECO:0000313" key="2">
    <source>
        <dbReference type="EMBL" id="GAA0713878.1"/>
    </source>
</evidence>
<organism evidence="2 3">
    <name type="scientific">Aquimarina litoralis</name>
    <dbReference type="NCBI Taxonomy" id="584605"/>
    <lineage>
        <taxon>Bacteria</taxon>
        <taxon>Pseudomonadati</taxon>
        <taxon>Bacteroidota</taxon>
        <taxon>Flavobacteriia</taxon>
        <taxon>Flavobacteriales</taxon>
        <taxon>Flavobacteriaceae</taxon>
        <taxon>Aquimarina</taxon>
    </lineage>
</organism>
<sequence>MRSIKITILILLVCQTILNAQKMNSITVIGEANIQTETKEYIVNVEFREIVGDSYRNIKGKTVDDVAKEFAASLSKVNIDFSRFEEDELYRITSYSYNTSRFYFYKTTSLDEVKLVLSQSMEGVTNTKVDIISKEMTHEEMGRLSKDAIDDARNSATKIAENIGGNIGEIIKIENHNNKQKYFNSMAIKTPIKYYVTVTFSLK</sequence>
<feature type="chain" id="PRO_5047043037" description="DUF541 domain-containing protein" evidence="1">
    <location>
        <begin position="21"/>
        <end position="203"/>
    </location>
</feature>
<protein>
    <recommendedName>
        <fullName evidence="4">DUF541 domain-containing protein</fullName>
    </recommendedName>
</protein>
<dbReference type="InterPro" id="IPR007497">
    <property type="entry name" value="SIMPL/DUF541"/>
</dbReference>
<dbReference type="Gene3D" id="3.30.70.2970">
    <property type="entry name" value="Protein of unknown function (DUF541), domain 2"/>
    <property type="match status" value="1"/>
</dbReference>